<evidence type="ECO:0000313" key="2">
    <source>
        <dbReference type="Proteomes" id="UP000182624"/>
    </source>
</evidence>
<organism evidence="1 2">
    <name type="scientific">Butyrivibrio proteoclasticus</name>
    <dbReference type="NCBI Taxonomy" id="43305"/>
    <lineage>
        <taxon>Bacteria</taxon>
        <taxon>Bacillati</taxon>
        <taxon>Bacillota</taxon>
        <taxon>Clostridia</taxon>
        <taxon>Lachnospirales</taxon>
        <taxon>Lachnospiraceae</taxon>
        <taxon>Butyrivibrio</taxon>
    </lineage>
</organism>
<dbReference type="EMBL" id="FOXO01000001">
    <property type="protein sequence ID" value="SFP39073.1"/>
    <property type="molecule type" value="Genomic_DNA"/>
</dbReference>
<proteinExistence type="predicted"/>
<sequence length="226" mass="26085">MGSDDIFKKRRADRKKRTHDFKTPKANSFLIITEGEKTEPYYFNGLKKQVLEQIGGTVDIIEVPEIDIYGQGSSTGRLIEITEECVNKAKIIYQNIWVIFDKDDFPDFDSAIATGKSKGYAIGWSNQSFEYWIYLHFSYSDADLHRHEWNKKLNELFKQYNLSADGYEKNLKDLYDLLDSIGGVDAAIKNAKRRMENFRDGIDTPSSYAPGTMVYLLVEQLKAYLK</sequence>
<reference evidence="2" key="1">
    <citation type="submission" date="2016-10" db="EMBL/GenBank/DDBJ databases">
        <authorList>
            <person name="Varghese N."/>
            <person name="Submissions S."/>
        </authorList>
    </citation>
    <scope>NUCLEOTIDE SEQUENCE [LARGE SCALE GENOMIC DNA]</scope>
    <source>
        <strain evidence="2">P18</strain>
    </source>
</reference>
<accession>A0A1I5PY85</accession>
<dbReference type="InterPro" id="IPR025591">
    <property type="entry name" value="RloB"/>
</dbReference>
<keyword evidence="2" id="KW-1185">Reference proteome</keyword>
<dbReference type="Pfam" id="PF13707">
    <property type="entry name" value="RloB"/>
    <property type="match status" value="1"/>
</dbReference>
<name>A0A1I5PY85_9FIRM</name>
<dbReference type="RefSeq" id="WP_074883042.1">
    <property type="nucleotide sequence ID" value="NZ_FOXO01000001.1"/>
</dbReference>
<dbReference type="AlphaFoldDB" id="A0A1I5PY85"/>
<protein>
    <submittedName>
        <fullName evidence="1">RloB-like protein</fullName>
    </submittedName>
</protein>
<gene>
    <name evidence="1" type="ORF">SAMN04487928_101209</name>
</gene>
<evidence type="ECO:0000313" key="1">
    <source>
        <dbReference type="EMBL" id="SFP39073.1"/>
    </source>
</evidence>
<dbReference type="OrthoDB" id="9796523at2"/>
<dbReference type="Proteomes" id="UP000182624">
    <property type="component" value="Unassembled WGS sequence"/>
</dbReference>